<dbReference type="EMBL" id="LR797823">
    <property type="protein sequence ID" value="CAB4241284.1"/>
    <property type="molecule type" value="Genomic_DNA"/>
</dbReference>
<protein>
    <submittedName>
        <fullName evidence="1">Uncharacterized protein</fullName>
    </submittedName>
</protein>
<name>A0A6J5TAQ2_9CAUD</name>
<gene>
    <name evidence="1" type="ORF">UFOVP67_35</name>
</gene>
<accession>A0A6J5TAQ2</accession>
<reference evidence="1" key="1">
    <citation type="submission" date="2020-05" db="EMBL/GenBank/DDBJ databases">
        <authorList>
            <person name="Chiriac C."/>
            <person name="Salcher M."/>
            <person name="Ghai R."/>
            <person name="Kavagutti S V."/>
        </authorList>
    </citation>
    <scope>NUCLEOTIDE SEQUENCE</scope>
</reference>
<sequence>MMDYYIRQYSKDTNILIKGYKMTVTKLFPSGAYEITDIINNRYCRKVYYYYTKREAIANFKSEFLGV</sequence>
<evidence type="ECO:0000313" key="1">
    <source>
        <dbReference type="EMBL" id="CAB4241284.1"/>
    </source>
</evidence>
<organism evidence="1">
    <name type="scientific">uncultured Caudovirales phage</name>
    <dbReference type="NCBI Taxonomy" id="2100421"/>
    <lineage>
        <taxon>Viruses</taxon>
        <taxon>Duplodnaviria</taxon>
        <taxon>Heunggongvirae</taxon>
        <taxon>Uroviricota</taxon>
        <taxon>Caudoviricetes</taxon>
        <taxon>Peduoviridae</taxon>
        <taxon>Maltschvirus</taxon>
        <taxon>Maltschvirus maltsch</taxon>
    </lineage>
</organism>
<proteinExistence type="predicted"/>